<feature type="compositionally biased region" description="Basic and acidic residues" evidence="10">
    <location>
        <begin position="104"/>
        <end position="117"/>
    </location>
</feature>
<comment type="similarity">
    <text evidence="9">Belongs to the TatA/E family.</text>
</comment>
<evidence type="ECO:0000256" key="10">
    <source>
        <dbReference type="SAM" id="MobiDB-lite"/>
    </source>
</evidence>
<keyword evidence="7 9" id="KW-0811">Translocation</keyword>
<protein>
    <recommendedName>
        <fullName evidence="9">Sec-independent protein translocase protein TatA</fullName>
    </recommendedName>
</protein>
<evidence type="ECO:0000313" key="11">
    <source>
        <dbReference type="EMBL" id="AEI39215.1"/>
    </source>
</evidence>
<dbReference type="HOGENOM" id="CLU_086034_1_5_9"/>
<reference evidence="11 12" key="2">
    <citation type="journal article" date="2013" name="Genome Announc.">
        <title>Genome Sequence of Growth-Improving Paenibacillus mucilaginosus Strain KNP414.</title>
        <authorList>
            <person name="Lu J.J."/>
            <person name="Wang J.F."/>
            <person name="Hu X.F."/>
        </authorList>
    </citation>
    <scope>NUCLEOTIDE SEQUENCE [LARGE SCALE GENOMIC DNA]</scope>
    <source>
        <strain evidence="11 12">KNP414</strain>
    </source>
</reference>
<dbReference type="PANTHER" id="PTHR42982:SF1">
    <property type="entry name" value="SEC-INDEPENDENT PROTEIN TRANSLOCASE PROTEIN TATA"/>
    <property type="match status" value="1"/>
</dbReference>
<comment type="subcellular location">
    <subcellularLocation>
        <location evidence="1 9">Cell membrane</location>
        <topology evidence="1 9">Single-pass membrane protein</topology>
    </subcellularLocation>
</comment>
<keyword evidence="5 9" id="KW-0653">Protein transport</keyword>
<name>F8FQF4_PAEMK</name>
<dbReference type="InterPro" id="IPR006312">
    <property type="entry name" value="TatA/E"/>
</dbReference>
<comment type="subunit">
    <text evidence="9">Forms a complex with TatC.</text>
</comment>
<dbReference type="KEGG" id="pms:KNP414_00611"/>
<evidence type="ECO:0000256" key="1">
    <source>
        <dbReference type="ARBA" id="ARBA00004162"/>
    </source>
</evidence>
<dbReference type="PANTHER" id="PTHR42982">
    <property type="entry name" value="SEC-INDEPENDENT PROTEIN TRANSLOCASE PROTEIN TATA"/>
    <property type="match status" value="1"/>
</dbReference>
<keyword evidence="6 9" id="KW-1133">Transmembrane helix</keyword>
<evidence type="ECO:0000256" key="2">
    <source>
        <dbReference type="ARBA" id="ARBA00022448"/>
    </source>
</evidence>
<evidence type="ECO:0000256" key="4">
    <source>
        <dbReference type="ARBA" id="ARBA00022692"/>
    </source>
</evidence>
<proteinExistence type="inferred from homology"/>
<dbReference type="Gene3D" id="1.20.5.3310">
    <property type="match status" value="1"/>
</dbReference>
<evidence type="ECO:0000256" key="9">
    <source>
        <dbReference type="HAMAP-Rule" id="MF_00236"/>
    </source>
</evidence>
<dbReference type="GO" id="GO:0008320">
    <property type="term" value="F:protein transmembrane transporter activity"/>
    <property type="evidence" value="ECO:0007669"/>
    <property type="project" value="UniProtKB-UniRule"/>
</dbReference>
<feature type="compositionally biased region" description="Low complexity" evidence="10">
    <location>
        <begin position="70"/>
        <end position="100"/>
    </location>
</feature>
<evidence type="ECO:0000256" key="5">
    <source>
        <dbReference type="ARBA" id="ARBA00022927"/>
    </source>
</evidence>
<feature type="region of interest" description="Disordered" evidence="10">
    <location>
        <begin position="42"/>
        <end position="117"/>
    </location>
</feature>
<comment type="function">
    <text evidence="9">Part of the twin-arginine translocation (Tat) system that transports large folded proteins containing a characteristic twin-arginine motif in their signal peptide across membranes. TatA could form the protein-conducting channel of the Tat system.</text>
</comment>
<dbReference type="AlphaFoldDB" id="F8FQF4"/>
<keyword evidence="2 9" id="KW-0813">Transport</keyword>
<evidence type="ECO:0000313" key="12">
    <source>
        <dbReference type="Proteomes" id="UP000006620"/>
    </source>
</evidence>
<dbReference type="NCBIfam" id="TIGR01411">
    <property type="entry name" value="tatAE"/>
    <property type="match status" value="1"/>
</dbReference>
<keyword evidence="4 9" id="KW-0812">Transmembrane</keyword>
<accession>F8FQF4</accession>
<dbReference type="GO" id="GO:0043953">
    <property type="term" value="P:protein transport by the Tat complex"/>
    <property type="evidence" value="ECO:0007669"/>
    <property type="project" value="UniProtKB-UniRule"/>
</dbReference>
<dbReference type="NCBIfam" id="NF011430">
    <property type="entry name" value="PRK14861.1"/>
    <property type="match status" value="1"/>
</dbReference>
<dbReference type="PATRIC" id="fig|1036673.3.peg.540"/>
<sequence length="117" mass="12512">MFGNIGITEFLLIAVIALLLFGPKKLPELGRALGRTLREFKQGTRELMNDEPDAAPPRKDVTPQEPPAAVPAQAPVQAPAQTTGDQVQAPAAAQNQPAAPKSETPAENRADQRRLPD</sequence>
<dbReference type="PRINTS" id="PR01506">
    <property type="entry name" value="TATBPROTEIN"/>
</dbReference>
<evidence type="ECO:0000256" key="8">
    <source>
        <dbReference type="ARBA" id="ARBA00023136"/>
    </source>
</evidence>
<organism evidence="11 12">
    <name type="scientific">Paenibacillus mucilaginosus (strain KNP414)</name>
    <dbReference type="NCBI Taxonomy" id="1036673"/>
    <lineage>
        <taxon>Bacteria</taxon>
        <taxon>Bacillati</taxon>
        <taxon>Bacillota</taxon>
        <taxon>Bacilli</taxon>
        <taxon>Bacillales</taxon>
        <taxon>Paenibacillaceae</taxon>
        <taxon>Paenibacillus</taxon>
    </lineage>
</organism>
<reference evidence="12" key="1">
    <citation type="submission" date="2011-06" db="EMBL/GenBank/DDBJ databases">
        <title>Complete genome sequence of Paenibacillus mucilaginosus KNP414.</title>
        <authorList>
            <person name="Wang J."/>
            <person name="Hu S."/>
            <person name="Hu X."/>
            <person name="Zhang B."/>
            <person name="Dong D."/>
            <person name="Zhang S."/>
            <person name="Zhao K."/>
            <person name="Wu D."/>
        </authorList>
    </citation>
    <scope>NUCLEOTIDE SEQUENCE [LARGE SCALE GENOMIC DNA]</scope>
    <source>
        <strain evidence="12">KNP414</strain>
    </source>
</reference>
<dbReference type="GO" id="GO:0033281">
    <property type="term" value="C:TAT protein transport complex"/>
    <property type="evidence" value="ECO:0007669"/>
    <property type="project" value="UniProtKB-UniRule"/>
</dbReference>
<feature type="transmembrane region" description="Helical" evidence="9">
    <location>
        <begin position="6"/>
        <end position="22"/>
    </location>
</feature>
<dbReference type="Pfam" id="PF02416">
    <property type="entry name" value="TatA_B_E"/>
    <property type="match status" value="1"/>
</dbReference>
<evidence type="ECO:0000256" key="6">
    <source>
        <dbReference type="ARBA" id="ARBA00022989"/>
    </source>
</evidence>
<evidence type="ECO:0000256" key="7">
    <source>
        <dbReference type="ARBA" id="ARBA00023010"/>
    </source>
</evidence>
<dbReference type="InterPro" id="IPR003369">
    <property type="entry name" value="TatA/B/E"/>
</dbReference>
<dbReference type="Proteomes" id="UP000006620">
    <property type="component" value="Chromosome"/>
</dbReference>
<keyword evidence="3 9" id="KW-1003">Cell membrane</keyword>
<dbReference type="RefSeq" id="WP_013914381.1">
    <property type="nucleotide sequence ID" value="NC_015690.1"/>
</dbReference>
<evidence type="ECO:0000256" key="3">
    <source>
        <dbReference type="ARBA" id="ARBA00022475"/>
    </source>
</evidence>
<keyword evidence="8 9" id="KW-0472">Membrane</keyword>
<gene>
    <name evidence="9" type="primary">tatA</name>
    <name evidence="11" type="ordered locus">KNP414_00611</name>
</gene>
<dbReference type="EMBL" id="CP002869">
    <property type="protein sequence ID" value="AEI39215.1"/>
    <property type="molecule type" value="Genomic_DNA"/>
</dbReference>
<dbReference type="HAMAP" id="MF_00236">
    <property type="entry name" value="TatA_E"/>
    <property type="match status" value="1"/>
</dbReference>